<sequence length="614" mass="66695">MWIHLSALALTLAIALNLVAPWREECRCRPYESCWPSPSDWNALNGTLDGRLVALKPSGHDCVPDGQDSKNCQELVSNFHNTTWRVQNPATLQVVNWEYSRLRKEACHVDADGIVESCGQGRVPLFSASVQSVSQVQAVVRFAVTHNLRLAIRNTGHDLAGRSTSPDSLQLLTSALNGYQFTDAFHPTAPWGQQVPSEGPAVTVGAGITTGELYTAAENAGYTVVGGSCSTVGIAGGWMQGGGYGILSPSKGLGVDNVLEFSMVAANGAHVIANKYQNKELFWAVRGGGGGTFGVVTSVTFRLHPDVAATVATMDIVFPDGADEKFWLAIKEHLAVLEKLIGLGIAVQTFAMPIFPMGGAFLKIEVYLTGDQSNQTGNQNMLDHLARLQELGLQVAYSEEHVEKLSAYLAQPRGMDQAGASILTASRLISKDLLSSHMGPDQVAETLHRLEFHPGDVLSFEGMVGRQAMGTDHLVDNALHPDWKKALISLTLGRALPPSPNWKVYEQIEQELSETQVPLLQSIDSAVGGAGYLGVPFAYERDPVMTYWGSNYARLLSIKHLWDPMGLFITRLGVGSEDWDDEGMCRASSTYMMIPSFLNDCFRRMAVALWELCT</sequence>
<evidence type="ECO:0000256" key="2">
    <source>
        <dbReference type="ARBA" id="ARBA00005466"/>
    </source>
</evidence>
<dbReference type="Pfam" id="PF08031">
    <property type="entry name" value="BBE"/>
    <property type="match status" value="1"/>
</dbReference>
<dbReference type="PANTHER" id="PTHR42973">
    <property type="entry name" value="BINDING OXIDOREDUCTASE, PUTATIVE (AFU_ORTHOLOGUE AFUA_1G17690)-RELATED"/>
    <property type="match status" value="1"/>
</dbReference>
<dbReference type="InterPro" id="IPR016169">
    <property type="entry name" value="FAD-bd_PCMH_sub2"/>
</dbReference>
<keyword evidence="9" id="KW-1185">Reference proteome</keyword>
<name>A0AAD6DNH4_9EURO</name>
<feature type="signal peptide" evidence="6">
    <location>
        <begin position="1"/>
        <end position="15"/>
    </location>
</feature>
<dbReference type="PROSITE" id="PS51387">
    <property type="entry name" value="FAD_PCMH"/>
    <property type="match status" value="1"/>
</dbReference>
<comment type="caution">
    <text evidence="8">The sequence shown here is derived from an EMBL/GenBank/DDBJ whole genome shotgun (WGS) entry which is preliminary data.</text>
</comment>
<dbReference type="InterPro" id="IPR016166">
    <property type="entry name" value="FAD-bd_PCMH"/>
</dbReference>
<proteinExistence type="inferred from homology"/>
<organism evidence="8 9">
    <name type="scientific">Penicillium hetheringtonii</name>
    <dbReference type="NCBI Taxonomy" id="911720"/>
    <lineage>
        <taxon>Eukaryota</taxon>
        <taxon>Fungi</taxon>
        <taxon>Dikarya</taxon>
        <taxon>Ascomycota</taxon>
        <taxon>Pezizomycotina</taxon>
        <taxon>Eurotiomycetes</taxon>
        <taxon>Eurotiomycetidae</taxon>
        <taxon>Eurotiales</taxon>
        <taxon>Aspergillaceae</taxon>
        <taxon>Penicillium</taxon>
    </lineage>
</organism>
<evidence type="ECO:0000256" key="5">
    <source>
        <dbReference type="ARBA" id="ARBA00023002"/>
    </source>
</evidence>
<dbReference type="EMBL" id="JAQJAC010000003">
    <property type="protein sequence ID" value="KAJ5589670.1"/>
    <property type="molecule type" value="Genomic_DNA"/>
</dbReference>
<protein>
    <submittedName>
        <fullName evidence="8">FAD-linked oxidoreductase</fullName>
    </submittedName>
</protein>
<evidence type="ECO:0000313" key="9">
    <source>
        <dbReference type="Proteomes" id="UP001216150"/>
    </source>
</evidence>
<dbReference type="Pfam" id="PF01565">
    <property type="entry name" value="FAD_binding_4"/>
    <property type="match status" value="1"/>
</dbReference>
<keyword evidence="6" id="KW-0732">Signal</keyword>
<gene>
    <name evidence="8" type="ORF">N7450_003642</name>
</gene>
<comment type="cofactor">
    <cofactor evidence="1">
        <name>FAD</name>
        <dbReference type="ChEBI" id="CHEBI:57692"/>
    </cofactor>
</comment>
<evidence type="ECO:0000256" key="3">
    <source>
        <dbReference type="ARBA" id="ARBA00022630"/>
    </source>
</evidence>
<dbReference type="Gene3D" id="3.30.465.10">
    <property type="match status" value="1"/>
</dbReference>
<dbReference type="InterPro" id="IPR012951">
    <property type="entry name" value="BBE"/>
</dbReference>
<evidence type="ECO:0000259" key="7">
    <source>
        <dbReference type="PROSITE" id="PS51387"/>
    </source>
</evidence>
<dbReference type="GO" id="GO:0016491">
    <property type="term" value="F:oxidoreductase activity"/>
    <property type="evidence" value="ECO:0007669"/>
    <property type="project" value="UniProtKB-KW"/>
</dbReference>
<keyword evidence="5" id="KW-0560">Oxidoreductase</keyword>
<dbReference type="InterPro" id="IPR036318">
    <property type="entry name" value="FAD-bd_PCMH-like_sf"/>
</dbReference>
<dbReference type="GO" id="GO:0071949">
    <property type="term" value="F:FAD binding"/>
    <property type="evidence" value="ECO:0007669"/>
    <property type="project" value="InterPro"/>
</dbReference>
<keyword evidence="4" id="KW-0274">FAD</keyword>
<dbReference type="PANTHER" id="PTHR42973:SF39">
    <property type="entry name" value="FAD-BINDING PCMH-TYPE DOMAIN-CONTAINING PROTEIN"/>
    <property type="match status" value="1"/>
</dbReference>
<keyword evidence="3" id="KW-0285">Flavoprotein</keyword>
<dbReference type="Proteomes" id="UP001216150">
    <property type="component" value="Unassembled WGS sequence"/>
</dbReference>
<evidence type="ECO:0000313" key="8">
    <source>
        <dbReference type="EMBL" id="KAJ5589670.1"/>
    </source>
</evidence>
<dbReference type="SUPFAM" id="SSF56176">
    <property type="entry name" value="FAD-binding/transporter-associated domain-like"/>
    <property type="match status" value="1"/>
</dbReference>
<evidence type="ECO:0000256" key="6">
    <source>
        <dbReference type="SAM" id="SignalP"/>
    </source>
</evidence>
<feature type="chain" id="PRO_5042262792" evidence="6">
    <location>
        <begin position="16"/>
        <end position="614"/>
    </location>
</feature>
<dbReference type="InterPro" id="IPR006094">
    <property type="entry name" value="Oxid_FAD_bind_N"/>
</dbReference>
<evidence type="ECO:0000256" key="4">
    <source>
        <dbReference type="ARBA" id="ARBA00022827"/>
    </source>
</evidence>
<evidence type="ECO:0000256" key="1">
    <source>
        <dbReference type="ARBA" id="ARBA00001974"/>
    </source>
</evidence>
<accession>A0AAD6DNH4</accession>
<comment type="similarity">
    <text evidence="2">Belongs to the oxygen-dependent FAD-linked oxidoreductase family.</text>
</comment>
<dbReference type="InterPro" id="IPR050416">
    <property type="entry name" value="FAD-linked_Oxidoreductase"/>
</dbReference>
<reference evidence="8 9" key="1">
    <citation type="journal article" date="2023" name="IMA Fungus">
        <title>Comparative genomic study of the Penicillium genus elucidates a diverse pangenome and 15 lateral gene transfer events.</title>
        <authorList>
            <person name="Petersen C."/>
            <person name="Sorensen T."/>
            <person name="Nielsen M.R."/>
            <person name="Sondergaard T.E."/>
            <person name="Sorensen J.L."/>
            <person name="Fitzpatrick D.A."/>
            <person name="Frisvad J.C."/>
            <person name="Nielsen K.L."/>
        </authorList>
    </citation>
    <scope>NUCLEOTIDE SEQUENCE [LARGE SCALE GENOMIC DNA]</scope>
    <source>
        <strain evidence="8 9">IBT 29057</strain>
    </source>
</reference>
<feature type="domain" description="FAD-binding PCMH-type" evidence="7">
    <location>
        <begin position="118"/>
        <end position="306"/>
    </location>
</feature>
<dbReference type="AlphaFoldDB" id="A0AAD6DNH4"/>